<dbReference type="Proteomes" id="UP001044222">
    <property type="component" value="Chromosome 15"/>
</dbReference>
<accession>A0A9D3RLC7</accession>
<dbReference type="EMBL" id="JAFIRN010000015">
    <property type="protein sequence ID" value="KAG5834658.1"/>
    <property type="molecule type" value="Genomic_DNA"/>
</dbReference>
<sequence>MSFPKSIWGRLLYYSRLGTSEGWRITVFESKLPRKTWKVQAHLCVLCTLTDFFPVVLVRATSFSALMNRITFSV</sequence>
<proteinExistence type="predicted"/>
<evidence type="ECO:0000313" key="1">
    <source>
        <dbReference type="EMBL" id="KAG5834658.1"/>
    </source>
</evidence>
<dbReference type="AlphaFoldDB" id="A0A9D3RLC7"/>
<reference evidence="1" key="1">
    <citation type="submission" date="2021-01" db="EMBL/GenBank/DDBJ databases">
        <title>A chromosome-scale assembly of European eel, Anguilla anguilla.</title>
        <authorList>
            <person name="Henkel C."/>
            <person name="Jong-Raadsen S.A."/>
            <person name="Dufour S."/>
            <person name="Weltzien F.-A."/>
            <person name="Palstra A.P."/>
            <person name="Pelster B."/>
            <person name="Spaink H.P."/>
            <person name="Van Den Thillart G.E."/>
            <person name="Jansen H."/>
            <person name="Zahm M."/>
            <person name="Klopp C."/>
            <person name="Cedric C."/>
            <person name="Louis A."/>
            <person name="Berthelot C."/>
            <person name="Parey E."/>
            <person name="Roest Crollius H."/>
            <person name="Montfort J."/>
            <person name="Robinson-Rechavi M."/>
            <person name="Bucao C."/>
            <person name="Bouchez O."/>
            <person name="Gislard M."/>
            <person name="Lluch J."/>
            <person name="Milhes M."/>
            <person name="Lampietro C."/>
            <person name="Lopez Roques C."/>
            <person name="Donnadieu C."/>
            <person name="Braasch I."/>
            <person name="Desvignes T."/>
            <person name="Postlethwait J."/>
            <person name="Bobe J."/>
            <person name="Guiguen Y."/>
            <person name="Dirks R."/>
        </authorList>
    </citation>
    <scope>NUCLEOTIDE SEQUENCE</scope>
    <source>
        <strain evidence="1">Tag_6206</strain>
        <tissue evidence="1">Liver</tissue>
    </source>
</reference>
<comment type="caution">
    <text evidence="1">The sequence shown here is derived from an EMBL/GenBank/DDBJ whole genome shotgun (WGS) entry which is preliminary data.</text>
</comment>
<name>A0A9D3RLC7_ANGAN</name>
<protein>
    <submittedName>
        <fullName evidence="1">Uncharacterized protein</fullName>
    </submittedName>
</protein>
<organism evidence="1 2">
    <name type="scientific">Anguilla anguilla</name>
    <name type="common">European freshwater eel</name>
    <name type="synonym">Muraena anguilla</name>
    <dbReference type="NCBI Taxonomy" id="7936"/>
    <lineage>
        <taxon>Eukaryota</taxon>
        <taxon>Metazoa</taxon>
        <taxon>Chordata</taxon>
        <taxon>Craniata</taxon>
        <taxon>Vertebrata</taxon>
        <taxon>Euteleostomi</taxon>
        <taxon>Actinopterygii</taxon>
        <taxon>Neopterygii</taxon>
        <taxon>Teleostei</taxon>
        <taxon>Anguilliformes</taxon>
        <taxon>Anguillidae</taxon>
        <taxon>Anguilla</taxon>
    </lineage>
</organism>
<gene>
    <name evidence="1" type="ORF">ANANG_G00263760</name>
</gene>
<evidence type="ECO:0000313" key="2">
    <source>
        <dbReference type="Proteomes" id="UP001044222"/>
    </source>
</evidence>
<keyword evidence="2" id="KW-1185">Reference proteome</keyword>